<evidence type="ECO:0000256" key="1">
    <source>
        <dbReference type="SAM" id="MobiDB-lite"/>
    </source>
</evidence>
<dbReference type="GeneID" id="75102299"/>
<dbReference type="RefSeq" id="WP_259794014.1">
    <property type="nucleotide sequence ID" value="NZ_CP080772.1"/>
</dbReference>
<sequence>MMWARAEAKADQQTHVGFDIEIEGVQLSAPLQDMPAGGSSTGGFFVANPRGYAPHTHEEGTGYVQ</sequence>
<organism evidence="2 3">
    <name type="scientific">Aliiroseovarius crassostreae</name>
    <dbReference type="NCBI Taxonomy" id="154981"/>
    <lineage>
        <taxon>Bacteria</taxon>
        <taxon>Pseudomonadati</taxon>
        <taxon>Pseudomonadota</taxon>
        <taxon>Alphaproteobacteria</taxon>
        <taxon>Rhodobacterales</taxon>
        <taxon>Paracoccaceae</taxon>
        <taxon>Aliiroseovarius</taxon>
    </lineage>
</organism>
<dbReference type="Proteomes" id="UP001057991">
    <property type="component" value="Chromosome"/>
</dbReference>
<accession>A0A9Q9LXW4</accession>
<dbReference type="AlphaFoldDB" id="A0A9Q9LXW4"/>
<evidence type="ECO:0000313" key="3">
    <source>
        <dbReference type="Proteomes" id="UP001057991"/>
    </source>
</evidence>
<reference evidence="2" key="1">
    <citation type="submission" date="2021-08" db="EMBL/GenBank/DDBJ databases">
        <authorList>
            <person name="Nwanade C."/>
            <person name="Wang M."/>
            <person name="Masoudi A."/>
            <person name="Yu Z."/>
            <person name="Liu J."/>
        </authorList>
    </citation>
    <scope>NUCLEOTIDE SEQUENCE</scope>
    <source>
        <strain evidence="2">S056</strain>
    </source>
</reference>
<gene>
    <name evidence="2" type="ORF">K3X48_03205</name>
</gene>
<evidence type="ECO:0000313" key="2">
    <source>
        <dbReference type="EMBL" id="UWP96017.1"/>
    </source>
</evidence>
<feature type="compositionally biased region" description="Basic and acidic residues" evidence="1">
    <location>
        <begin position="55"/>
        <end position="65"/>
    </location>
</feature>
<dbReference type="EMBL" id="CP080776">
    <property type="protein sequence ID" value="UWP96017.1"/>
    <property type="molecule type" value="Genomic_DNA"/>
</dbReference>
<feature type="region of interest" description="Disordered" evidence="1">
    <location>
        <begin position="40"/>
        <end position="65"/>
    </location>
</feature>
<proteinExistence type="predicted"/>
<protein>
    <submittedName>
        <fullName evidence="2">Uncharacterized protein</fullName>
    </submittedName>
</protein>
<name>A0A9Q9LXW4_9RHOB</name>